<dbReference type="InterPro" id="IPR036390">
    <property type="entry name" value="WH_DNA-bd_sf"/>
</dbReference>
<dbReference type="InterPro" id="IPR002481">
    <property type="entry name" value="FUR"/>
</dbReference>
<dbReference type="EMBL" id="ACLR01000120">
    <property type="protein sequence ID" value="EEK17044.1"/>
    <property type="molecule type" value="Genomic_DNA"/>
</dbReference>
<feature type="binding site" evidence="1">
    <location>
        <position position="104"/>
    </location>
    <ligand>
        <name>Zn(2+)</name>
        <dbReference type="ChEBI" id="CHEBI:29105"/>
    </ligand>
</feature>
<dbReference type="OrthoDB" id="1012854at2"/>
<evidence type="ECO:0008006" key="4">
    <source>
        <dbReference type="Google" id="ProtNLM"/>
    </source>
</evidence>
<dbReference type="SUPFAM" id="SSF46785">
    <property type="entry name" value="Winged helix' DNA-binding domain"/>
    <property type="match status" value="1"/>
</dbReference>
<dbReference type="STRING" id="596327.PORUE0001_0114"/>
<dbReference type="Proteomes" id="UP000003303">
    <property type="component" value="Unassembled WGS sequence"/>
</dbReference>
<organism evidence="2 3">
    <name type="scientific">Porphyromonas uenonis 60-3</name>
    <dbReference type="NCBI Taxonomy" id="596327"/>
    <lineage>
        <taxon>Bacteria</taxon>
        <taxon>Pseudomonadati</taxon>
        <taxon>Bacteroidota</taxon>
        <taxon>Bacteroidia</taxon>
        <taxon>Bacteroidales</taxon>
        <taxon>Porphyromonadaceae</taxon>
        <taxon>Porphyromonas</taxon>
    </lineage>
</organism>
<comment type="caution">
    <text evidence="2">The sequence shown here is derived from an EMBL/GenBank/DDBJ whole genome shotgun (WGS) entry which is preliminary data.</text>
</comment>
<dbReference type="InterPro" id="IPR036388">
    <property type="entry name" value="WH-like_DNA-bd_sf"/>
</dbReference>
<protein>
    <recommendedName>
        <fullName evidence="4">Transcriptional regulator, Fur family</fullName>
    </recommendedName>
</protein>
<evidence type="ECO:0000313" key="3">
    <source>
        <dbReference type="Proteomes" id="UP000003303"/>
    </source>
</evidence>
<evidence type="ECO:0000313" key="2">
    <source>
        <dbReference type="EMBL" id="EEK17044.1"/>
    </source>
</evidence>
<feature type="binding site" evidence="1">
    <location>
        <position position="146"/>
    </location>
    <ligand>
        <name>Zn(2+)</name>
        <dbReference type="ChEBI" id="CHEBI:29105"/>
    </ligand>
</feature>
<name>C2MB68_9PORP</name>
<proteinExistence type="predicted"/>
<dbReference type="Gene3D" id="1.10.10.10">
    <property type="entry name" value="Winged helix-like DNA-binding domain superfamily/Winged helix DNA-binding domain"/>
    <property type="match status" value="1"/>
</dbReference>
<sequence length="152" mass="16852">MPRLSDSLKAKERLLLQTYLKAQGMNRSRVREAILDLIGEQMGIFSSEDLIALARERQMAIGESSIYGCIDLFVKIGILLPLPMGLAGSLVRKSLCHGKALLLCRHCGSALLHRSAAALTELQTVTPPRFSDVTPLLLYWGVCPQCYRLGRR</sequence>
<keyword evidence="1" id="KW-0862">Zinc</keyword>
<dbReference type="Pfam" id="PF01475">
    <property type="entry name" value="FUR"/>
    <property type="match status" value="1"/>
</dbReference>
<evidence type="ECO:0000256" key="1">
    <source>
        <dbReference type="PIRSR" id="PIRSR602481-1"/>
    </source>
</evidence>
<dbReference type="GO" id="GO:0046872">
    <property type="term" value="F:metal ion binding"/>
    <property type="evidence" value="ECO:0007669"/>
    <property type="project" value="UniProtKB-KW"/>
</dbReference>
<feature type="binding site" evidence="1">
    <location>
        <position position="107"/>
    </location>
    <ligand>
        <name>Zn(2+)</name>
        <dbReference type="ChEBI" id="CHEBI:29105"/>
    </ligand>
</feature>
<gene>
    <name evidence="2" type="ORF">PORUE0001_0114</name>
</gene>
<reference evidence="2 3" key="1">
    <citation type="submission" date="2009-04" db="EMBL/GenBank/DDBJ databases">
        <authorList>
            <person name="Sebastian Y."/>
            <person name="Madupu R."/>
            <person name="Durkin A.S."/>
            <person name="Torralba M."/>
            <person name="Methe B."/>
            <person name="Sutton G.G."/>
            <person name="Strausberg R.L."/>
            <person name="Nelson K.E."/>
        </authorList>
    </citation>
    <scope>NUCLEOTIDE SEQUENCE [LARGE SCALE GENOMIC DNA]</scope>
    <source>
        <strain evidence="2 3">60-3</strain>
    </source>
</reference>
<dbReference type="eggNOG" id="COG0735">
    <property type="taxonomic scope" value="Bacteria"/>
</dbReference>
<dbReference type="RefSeq" id="WP_007365189.1">
    <property type="nucleotide sequence ID" value="NZ_ACLR01000120.1"/>
</dbReference>
<dbReference type="GO" id="GO:0003700">
    <property type="term" value="F:DNA-binding transcription factor activity"/>
    <property type="evidence" value="ECO:0007669"/>
    <property type="project" value="InterPro"/>
</dbReference>
<keyword evidence="3" id="KW-1185">Reference proteome</keyword>
<feature type="binding site" evidence="1">
    <location>
        <position position="143"/>
    </location>
    <ligand>
        <name>Zn(2+)</name>
        <dbReference type="ChEBI" id="CHEBI:29105"/>
    </ligand>
</feature>
<keyword evidence="1" id="KW-0479">Metal-binding</keyword>
<accession>C2MB68</accession>
<dbReference type="AlphaFoldDB" id="C2MB68"/>
<comment type="cofactor">
    <cofactor evidence="1">
        <name>Zn(2+)</name>
        <dbReference type="ChEBI" id="CHEBI:29105"/>
    </cofactor>
    <text evidence="1">Binds 1 zinc ion per subunit.</text>
</comment>